<keyword evidence="1" id="KW-1133">Transmembrane helix</keyword>
<dbReference type="Proteomes" id="UP000244005">
    <property type="component" value="Unassembled WGS sequence"/>
</dbReference>
<dbReference type="AlphaFoldDB" id="A0A2R6X471"/>
<dbReference type="Gramene" id="Mp3g11380.1">
    <property type="protein sequence ID" value="Mp3g11380.1.cds"/>
    <property type="gene ID" value="Mp3g11380"/>
</dbReference>
<gene>
    <name evidence="2" type="ORF">MARPO_0037s0059</name>
</gene>
<dbReference type="EMBL" id="KZ772709">
    <property type="protein sequence ID" value="PTQ40879.1"/>
    <property type="molecule type" value="Genomic_DNA"/>
</dbReference>
<keyword evidence="3" id="KW-1185">Reference proteome</keyword>
<evidence type="ECO:0000256" key="1">
    <source>
        <dbReference type="SAM" id="Phobius"/>
    </source>
</evidence>
<reference evidence="3" key="1">
    <citation type="journal article" date="2017" name="Cell">
        <title>Insights into land plant evolution garnered from the Marchantia polymorpha genome.</title>
        <authorList>
            <person name="Bowman J.L."/>
            <person name="Kohchi T."/>
            <person name="Yamato K.T."/>
            <person name="Jenkins J."/>
            <person name="Shu S."/>
            <person name="Ishizaki K."/>
            <person name="Yamaoka S."/>
            <person name="Nishihama R."/>
            <person name="Nakamura Y."/>
            <person name="Berger F."/>
            <person name="Adam C."/>
            <person name="Aki S.S."/>
            <person name="Althoff F."/>
            <person name="Araki T."/>
            <person name="Arteaga-Vazquez M.A."/>
            <person name="Balasubrmanian S."/>
            <person name="Barry K."/>
            <person name="Bauer D."/>
            <person name="Boehm C.R."/>
            <person name="Briginshaw L."/>
            <person name="Caballero-Perez J."/>
            <person name="Catarino B."/>
            <person name="Chen F."/>
            <person name="Chiyoda S."/>
            <person name="Chovatia M."/>
            <person name="Davies K.M."/>
            <person name="Delmans M."/>
            <person name="Demura T."/>
            <person name="Dierschke T."/>
            <person name="Dolan L."/>
            <person name="Dorantes-Acosta A.E."/>
            <person name="Eklund D.M."/>
            <person name="Florent S.N."/>
            <person name="Flores-Sandoval E."/>
            <person name="Fujiyama A."/>
            <person name="Fukuzawa H."/>
            <person name="Galik B."/>
            <person name="Grimanelli D."/>
            <person name="Grimwood J."/>
            <person name="Grossniklaus U."/>
            <person name="Hamada T."/>
            <person name="Haseloff J."/>
            <person name="Hetherington A.J."/>
            <person name="Higo A."/>
            <person name="Hirakawa Y."/>
            <person name="Hundley H.N."/>
            <person name="Ikeda Y."/>
            <person name="Inoue K."/>
            <person name="Inoue S.I."/>
            <person name="Ishida S."/>
            <person name="Jia Q."/>
            <person name="Kakita M."/>
            <person name="Kanazawa T."/>
            <person name="Kawai Y."/>
            <person name="Kawashima T."/>
            <person name="Kennedy M."/>
            <person name="Kinose K."/>
            <person name="Kinoshita T."/>
            <person name="Kohara Y."/>
            <person name="Koide E."/>
            <person name="Komatsu K."/>
            <person name="Kopischke S."/>
            <person name="Kubo M."/>
            <person name="Kyozuka J."/>
            <person name="Lagercrantz U."/>
            <person name="Lin S.S."/>
            <person name="Lindquist E."/>
            <person name="Lipzen A.M."/>
            <person name="Lu C.W."/>
            <person name="De Luna E."/>
            <person name="Martienssen R.A."/>
            <person name="Minamino N."/>
            <person name="Mizutani M."/>
            <person name="Mizutani M."/>
            <person name="Mochizuki N."/>
            <person name="Monte I."/>
            <person name="Mosher R."/>
            <person name="Nagasaki H."/>
            <person name="Nakagami H."/>
            <person name="Naramoto S."/>
            <person name="Nishitani K."/>
            <person name="Ohtani M."/>
            <person name="Okamoto T."/>
            <person name="Okumura M."/>
            <person name="Phillips J."/>
            <person name="Pollak B."/>
            <person name="Reinders A."/>
            <person name="Rovekamp M."/>
            <person name="Sano R."/>
            <person name="Sawa S."/>
            <person name="Schmid M.W."/>
            <person name="Shirakawa M."/>
            <person name="Solano R."/>
            <person name="Spunde A."/>
            <person name="Suetsugu N."/>
            <person name="Sugano S."/>
            <person name="Sugiyama A."/>
            <person name="Sun R."/>
            <person name="Suzuki Y."/>
            <person name="Takenaka M."/>
            <person name="Takezawa D."/>
            <person name="Tomogane H."/>
            <person name="Tsuzuki M."/>
            <person name="Ueda T."/>
            <person name="Umeda M."/>
            <person name="Ward J.M."/>
            <person name="Watanabe Y."/>
            <person name="Yazaki K."/>
            <person name="Yokoyama R."/>
            <person name="Yoshitake Y."/>
            <person name="Yotsui I."/>
            <person name="Zachgo S."/>
            <person name="Schmutz J."/>
        </authorList>
    </citation>
    <scope>NUCLEOTIDE SEQUENCE [LARGE SCALE GENOMIC DNA]</scope>
    <source>
        <strain evidence="3">Tak-1</strain>
    </source>
</reference>
<dbReference type="OrthoDB" id="10313320at2759"/>
<sequence length="70" mass="7680">MESLHLTGPLAALASEPKLSAKLSKYVVTPYTCTKIAVASFVVGVFVGFRLKKSIRRMAEQLLKKLRDGD</sequence>
<keyword evidence="1" id="KW-0812">Transmembrane</keyword>
<evidence type="ECO:0000313" key="2">
    <source>
        <dbReference type="EMBL" id="PTQ40879.1"/>
    </source>
</evidence>
<evidence type="ECO:0000313" key="3">
    <source>
        <dbReference type="Proteomes" id="UP000244005"/>
    </source>
</evidence>
<name>A0A2R6X471_MARPO</name>
<protein>
    <submittedName>
        <fullName evidence="2">Uncharacterized protein</fullName>
    </submittedName>
</protein>
<proteinExistence type="predicted"/>
<feature type="transmembrane region" description="Helical" evidence="1">
    <location>
        <begin position="28"/>
        <end position="49"/>
    </location>
</feature>
<keyword evidence="1" id="KW-0472">Membrane</keyword>
<accession>A0A2R6X471</accession>
<organism evidence="2 3">
    <name type="scientific">Marchantia polymorpha</name>
    <name type="common">Common liverwort</name>
    <name type="synonym">Marchantia aquatica</name>
    <dbReference type="NCBI Taxonomy" id="3197"/>
    <lineage>
        <taxon>Eukaryota</taxon>
        <taxon>Viridiplantae</taxon>
        <taxon>Streptophyta</taxon>
        <taxon>Embryophyta</taxon>
        <taxon>Marchantiophyta</taxon>
        <taxon>Marchantiopsida</taxon>
        <taxon>Marchantiidae</taxon>
        <taxon>Marchantiales</taxon>
        <taxon>Marchantiaceae</taxon>
        <taxon>Marchantia</taxon>
    </lineage>
</organism>